<dbReference type="PROSITE" id="PS00039">
    <property type="entry name" value="DEAD_ATP_HELICASE"/>
    <property type="match status" value="1"/>
</dbReference>
<evidence type="ECO:0000313" key="6">
    <source>
        <dbReference type="EMBL" id="CAK0872940.1"/>
    </source>
</evidence>
<dbReference type="Proteomes" id="UP001189429">
    <property type="component" value="Unassembled WGS sequence"/>
</dbReference>
<keyword evidence="3" id="KW-0547">Nucleotide-binding</keyword>
<dbReference type="PANTHER" id="PTHR47958">
    <property type="entry name" value="ATP-DEPENDENT RNA HELICASE DBP3"/>
    <property type="match status" value="1"/>
</dbReference>
<sequence length="308" mass="32466">SWGGGGGGGDSWSGGGAGGGSWGGGGGSSWSGGGGPATPGLQGQAAAAGAPPQLGPLGGGEGAKAIVKNEDITVTDQDGNKVDLQPLQLFADCPFPAVLQNEVAKAGFVSPSEIQAYSWPLAFQGKDVIGVAATGSGKTLAFLFPAFKHILDNRIPARDPVLLTLAPTRELAVQIEKEAQRFGQSSQISCVCAYGGAPKHQQLSAMRAGVHCLIATPGRLNDFLEGRQVRLDKVAKLVLDEADRMLDMGFEPQIRKILKEVPQKRQTLFFTATWPKEVRKLAEDFLYKPFKVQIGDRDELKANTDITQ</sequence>
<protein>
    <recommendedName>
        <fullName evidence="5">Helicase ATP-binding domain-containing protein</fullName>
    </recommendedName>
</protein>
<dbReference type="PROSITE" id="PS51192">
    <property type="entry name" value="HELICASE_ATP_BIND_1"/>
    <property type="match status" value="1"/>
</dbReference>
<dbReference type="Gene3D" id="3.40.50.300">
    <property type="entry name" value="P-loop containing nucleotide triphosphate hydrolases"/>
    <property type="match status" value="1"/>
</dbReference>
<evidence type="ECO:0000259" key="5">
    <source>
        <dbReference type="PROSITE" id="PS51192"/>
    </source>
</evidence>
<dbReference type="EMBL" id="CAUYUJ010017222">
    <property type="protein sequence ID" value="CAK0872940.1"/>
    <property type="molecule type" value="Genomic_DNA"/>
</dbReference>
<feature type="domain" description="Helicase ATP-binding" evidence="5">
    <location>
        <begin position="119"/>
        <end position="292"/>
    </location>
</feature>
<dbReference type="InterPro" id="IPR011545">
    <property type="entry name" value="DEAD/DEAH_box_helicase_dom"/>
</dbReference>
<dbReference type="InterPro" id="IPR000629">
    <property type="entry name" value="RNA-helicase_DEAD-box_CS"/>
</dbReference>
<evidence type="ECO:0000313" key="7">
    <source>
        <dbReference type="Proteomes" id="UP001189429"/>
    </source>
</evidence>
<feature type="non-terminal residue" evidence="6">
    <location>
        <position position="1"/>
    </location>
</feature>
<name>A0ABN9VIB7_9DINO</name>
<reference evidence="6" key="1">
    <citation type="submission" date="2023-10" db="EMBL/GenBank/DDBJ databases">
        <authorList>
            <person name="Chen Y."/>
            <person name="Shah S."/>
            <person name="Dougan E. K."/>
            <person name="Thang M."/>
            <person name="Chan C."/>
        </authorList>
    </citation>
    <scope>NUCLEOTIDE SEQUENCE [LARGE SCALE GENOMIC DNA]</scope>
</reference>
<accession>A0ABN9VIB7</accession>
<dbReference type="Pfam" id="PF00270">
    <property type="entry name" value="DEAD"/>
    <property type="match status" value="1"/>
</dbReference>
<feature type="non-terminal residue" evidence="6">
    <location>
        <position position="308"/>
    </location>
</feature>
<comment type="caution">
    <text evidence="6">The sequence shown here is derived from an EMBL/GenBank/DDBJ whole genome shotgun (WGS) entry which is preliminary data.</text>
</comment>
<evidence type="ECO:0000256" key="3">
    <source>
        <dbReference type="RuleBase" id="RU000492"/>
    </source>
</evidence>
<organism evidence="6 7">
    <name type="scientific">Prorocentrum cordatum</name>
    <dbReference type="NCBI Taxonomy" id="2364126"/>
    <lineage>
        <taxon>Eukaryota</taxon>
        <taxon>Sar</taxon>
        <taxon>Alveolata</taxon>
        <taxon>Dinophyceae</taxon>
        <taxon>Prorocentrales</taxon>
        <taxon>Prorocentraceae</taxon>
        <taxon>Prorocentrum</taxon>
    </lineage>
</organism>
<evidence type="ECO:0000256" key="2">
    <source>
        <dbReference type="ARBA" id="ARBA00022806"/>
    </source>
</evidence>
<keyword evidence="2 3" id="KW-0347">Helicase</keyword>
<evidence type="ECO:0000256" key="4">
    <source>
        <dbReference type="SAM" id="MobiDB-lite"/>
    </source>
</evidence>
<dbReference type="SUPFAM" id="SSF52540">
    <property type="entry name" value="P-loop containing nucleoside triphosphate hydrolases"/>
    <property type="match status" value="1"/>
</dbReference>
<dbReference type="InterPro" id="IPR014001">
    <property type="entry name" value="Helicase_ATP-bd"/>
</dbReference>
<keyword evidence="3" id="KW-0067">ATP-binding</keyword>
<feature type="compositionally biased region" description="Low complexity" evidence="4">
    <location>
        <begin position="38"/>
        <end position="52"/>
    </location>
</feature>
<evidence type="ECO:0000256" key="1">
    <source>
        <dbReference type="ARBA" id="ARBA00022801"/>
    </source>
</evidence>
<dbReference type="SMART" id="SM00487">
    <property type="entry name" value="DEXDc"/>
    <property type="match status" value="1"/>
</dbReference>
<keyword evidence="1 3" id="KW-0378">Hydrolase</keyword>
<comment type="similarity">
    <text evidence="3">Belongs to the DEAD box helicase family.</text>
</comment>
<gene>
    <name evidence="6" type="ORF">PCOR1329_LOCUS58271</name>
</gene>
<feature type="region of interest" description="Disordered" evidence="4">
    <location>
        <begin position="1"/>
        <end position="62"/>
    </location>
</feature>
<keyword evidence="7" id="KW-1185">Reference proteome</keyword>
<proteinExistence type="inferred from homology"/>
<dbReference type="InterPro" id="IPR027417">
    <property type="entry name" value="P-loop_NTPase"/>
</dbReference>
<feature type="compositionally biased region" description="Gly residues" evidence="4">
    <location>
        <begin position="1"/>
        <end position="37"/>
    </location>
</feature>